<reference evidence="2 3" key="1">
    <citation type="journal article" date="2016" name="Nat. Commun.">
        <title>Thousands of microbial genomes shed light on interconnected biogeochemical processes in an aquifer system.</title>
        <authorList>
            <person name="Anantharaman K."/>
            <person name="Brown C.T."/>
            <person name="Hug L.A."/>
            <person name="Sharon I."/>
            <person name="Castelle C.J."/>
            <person name="Probst A.J."/>
            <person name="Thomas B.C."/>
            <person name="Singh A."/>
            <person name="Wilkins M.J."/>
            <person name="Karaoz U."/>
            <person name="Brodie E.L."/>
            <person name="Williams K.H."/>
            <person name="Hubbard S.S."/>
            <person name="Banfield J.F."/>
        </authorList>
    </citation>
    <scope>NUCLEOTIDE SEQUENCE [LARGE SCALE GENOMIC DNA]</scope>
</reference>
<evidence type="ECO:0000313" key="3">
    <source>
        <dbReference type="Proteomes" id="UP000178783"/>
    </source>
</evidence>
<accession>A0A1F5SCX3</accession>
<keyword evidence="1" id="KW-0472">Membrane</keyword>
<dbReference type="EMBL" id="MFFW01000011">
    <property type="protein sequence ID" value="OGF24527.1"/>
    <property type="molecule type" value="Genomic_DNA"/>
</dbReference>
<organism evidence="2 3">
    <name type="scientific">Candidatus Falkowbacteria bacterium RIFCSPLOWO2_02_FULL_45_21</name>
    <dbReference type="NCBI Taxonomy" id="1797989"/>
    <lineage>
        <taxon>Bacteria</taxon>
        <taxon>Candidatus Falkowiibacteriota</taxon>
    </lineage>
</organism>
<keyword evidence="1" id="KW-1133">Transmembrane helix</keyword>
<dbReference type="AlphaFoldDB" id="A0A1F5SCX3"/>
<name>A0A1F5SCX3_9BACT</name>
<gene>
    <name evidence="2" type="ORF">A3H66_01595</name>
</gene>
<evidence type="ECO:0000313" key="2">
    <source>
        <dbReference type="EMBL" id="OGF24527.1"/>
    </source>
</evidence>
<dbReference type="STRING" id="1797989.A3H66_01595"/>
<sequence>MAWSVFLSKWISWSKIQAQGYLKEFSAIEKYNYHDNSWPWQVEFRKRIPLILMPLEFIVTLYNNLLSGGWREGRAGFLYSLYCALYRVMVNYYIFSYKKNFRRTT</sequence>
<dbReference type="Proteomes" id="UP000178783">
    <property type="component" value="Unassembled WGS sequence"/>
</dbReference>
<feature type="transmembrane region" description="Helical" evidence="1">
    <location>
        <begin position="77"/>
        <end position="95"/>
    </location>
</feature>
<proteinExistence type="predicted"/>
<comment type="caution">
    <text evidence="2">The sequence shown here is derived from an EMBL/GenBank/DDBJ whole genome shotgun (WGS) entry which is preliminary data.</text>
</comment>
<protein>
    <submittedName>
        <fullName evidence="2">Uncharacterized protein</fullName>
    </submittedName>
</protein>
<keyword evidence="1" id="KW-0812">Transmembrane</keyword>
<feature type="transmembrane region" description="Helical" evidence="1">
    <location>
        <begin position="48"/>
        <end position="65"/>
    </location>
</feature>
<evidence type="ECO:0000256" key="1">
    <source>
        <dbReference type="SAM" id="Phobius"/>
    </source>
</evidence>